<gene>
    <name evidence="7" type="ORF">SAMN05660836_01498</name>
</gene>
<evidence type="ECO:0000256" key="2">
    <source>
        <dbReference type="ARBA" id="ARBA00023125"/>
    </source>
</evidence>
<keyword evidence="8" id="KW-1185">Reference proteome</keyword>
<feature type="active site" description="O-(5'-phospho-DNA)-serine intermediate" evidence="4 5">
    <location>
        <position position="53"/>
    </location>
</feature>
<dbReference type="SMART" id="SM00857">
    <property type="entry name" value="Resolvase"/>
    <property type="match status" value="1"/>
</dbReference>
<keyword evidence="3" id="KW-0233">DNA recombination</keyword>
<dbReference type="NCBIfam" id="NF033518">
    <property type="entry name" value="transpos_IS607"/>
    <property type="match status" value="1"/>
</dbReference>
<dbReference type="PROSITE" id="PS00397">
    <property type="entry name" value="RECOMBINASES_1"/>
    <property type="match status" value="1"/>
</dbReference>
<dbReference type="EMBL" id="FOUU01000004">
    <property type="protein sequence ID" value="SFM79718.1"/>
    <property type="molecule type" value="Genomic_DNA"/>
</dbReference>
<dbReference type="FunFam" id="3.40.50.1390:FF:000002">
    <property type="entry name" value="ORF1 in transposon ISC1904"/>
    <property type="match status" value="1"/>
</dbReference>
<sequence length="178" mass="20737">MEYIAILFCSGKSGDYYIRSEHLVGGVDKRLPGMFEEEVENKTLKVVLYARVSTRKQKEYLESQIERLKKYADEKEWNYEVISEIASGVNEKRRGLKKLLNRVKKGTVEKVVIEYPDRLARFGFEYLKTFFESHGVELITINGKEHEEDRMKELAEDLIAIVNSFAARVYGSRGEKKK</sequence>
<evidence type="ECO:0000256" key="1">
    <source>
        <dbReference type="ARBA" id="ARBA00022908"/>
    </source>
</evidence>
<protein>
    <submittedName>
        <fullName evidence="7">Resolvase, N terminal domain</fullName>
    </submittedName>
</protein>
<dbReference type="Gene3D" id="3.40.50.1390">
    <property type="entry name" value="Resolvase, N-terminal catalytic domain"/>
    <property type="match status" value="1"/>
</dbReference>
<organism evidence="7 8">
    <name type="scientific">Thermodesulforhabdus norvegica</name>
    <dbReference type="NCBI Taxonomy" id="39841"/>
    <lineage>
        <taxon>Bacteria</taxon>
        <taxon>Pseudomonadati</taxon>
        <taxon>Thermodesulfobacteriota</taxon>
        <taxon>Syntrophobacteria</taxon>
        <taxon>Syntrophobacterales</taxon>
        <taxon>Thermodesulforhabdaceae</taxon>
        <taxon>Thermodesulforhabdus</taxon>
    </lineage>
</organism>
<keyword evidence="2" id="KW-0238">DNA-binding</keyword>
<evidence type="ECO:0000259" key="6">
    <source>
        <dbReference type="PROSITE" id="PS51736"/>
    </source>
</evidence>
<dbReference type="GO" id="GO:0015074">
    <property type="term" value="P:DNA integration"/>
    <property type="evidence" value="ECO:0007669"/>
    <property type="project" value="UniProtKB-KW"/>
</dbReference>
<evidence type="ECO:0000256" key="3">
    <source>
        <dbReference type="ARBA" id="ARBA00023172"/>
    </source>
</evidence>
<dbReference type="InterPro" id="IPR050639">
    <property type="entry name" value="SSR_resolvase"/>
</dbReference>
<evidence type="ECO:0000256" key="4">
    <source>
        <dbReference type="PIRSR" id="PIRSR606118-50"/>
    </source>
</evidence>
<dbReference type="Gene3D" id="1.10.287.2170">
    <property type="match status" value="1"/>
</dbReference>
<dbReference type="InterPro" id="IPR006119">
    <property type="entry name" value="Resolv_N"/>
</dbReference>
<dbReference type="GO" id="GO:0000150">
    <property type="term" value="F:DNA strand exchange activity"/>
    <property type="evidence" value="ECO:0007669"/>
    <property type="project" value="InterPro"/>
</dbReference>
<dbReference type="InterPro" id="IPR048046">
    <property type="entry name" value="Transpos_IS607"/>
</dbReference>
<evidence type="ECO:0000313" key="7">
    <source>
        <dbReference type="EMBL" id="SFM79718.1"/>
    </source>
</evidence>
<dbReference type="PROSITE" id="PS51736">
    <property type="entry name" value="RECOMBINASES_3"/>
    <property type="match status" value="1"/>
</dbReference>
<keyword evidence="1" id="KW-0229">DNA integration</keyword>
<name>A0A1I4TSM3_9BACT</name>
<dbReference type="STRING" id="39841.SAMN05660836_01498"/>
<dbReference type="PANTHER" id="PTHR30461">
    <property type="entry name" value="DNA-INVERTASE FROM LAMBDOID PROPHAGE"/>
    <property type="match status" value="1"/>
</dbReference>
<reference evidence="7 8" key="1">
    <citation type="submission" date="2016-10" db="EMBL/GenBank/DDBJ databases">
        <authorList>
            <person name="de Groot N.N."/>
        </authorList>
    </citation>
    <scope>NUCLEOTIDE SEQUENCE [LARGE SCALE GENOMIC DNA]</scope>
    <source>
        <strain evidence="7 8">DSM 9990</strain>
    </source>
</reference>
<dbReference type="Proteomes" id="UP000199611">
    <property type="component" value="Unassembled WGS sequence"/>
</dbReference>
<dbReference type="InterPro" id="IPR041718">
    <property type="entry name" value="IS607_transposase-like"/>
</dbReference>
<evidence type="ECO:0000256" key="5">
    <source>
        <dbReference type="PROSITE-ProRule" id="PRU10137"/>
    </source>
</evidence>
<feature type="domain" description="Resolvase/invertase-type recombinase catalytic" evidence="6">
    <location>
        <begin position="45"/>
        <end position="178"/>
    </location>
</feature>
<accession>A0A1I4TSM3</accession>
<evidence type="ECO:0000313" key="8">
    <source>
        <dbReference type="Proteomes" id="UP000199611"/>
    </source>
</evidence>
<dbReference type="AlphaFoldDB" id="A0A1I4TSM3"/>
<dbReference type="GO" id="GO:0003677">
    <property type="term" value="F:DNA binding"/>
    <property type="evidence" value="ECO:0007669"/>
    <property type="project" value="UniProtKB-KW"/>
</dbReference>
<proteinExistence type="predicted"/>
<dbReference type="SUPFAM" id="SSF53041">
    <property type="entry name" value="Resolvase-like"/>
    <property type="match status" value="1"/>
</dbReference>
<dbReference type="CDD" id="cd03769">
    <property type="entry name" value="SR_IS607_transposase_like"/>
    <property type="match status" value="1"/>
</dbReference>
<dbReference type="PANTHER" id="PTHR30461:SF2">
    <property type="entry name" value="SERINE RECOMBINASE PINE-RELATED"/>
    <property type="match status" value="1"/>
</dbReference>
<dbReference type="InterPro" id="IPR006118">
    <property type="entry name" value="Recombinase_CS"/>
</dbReference>
<dbReference type="InterPro" id="IPR036162">
    <property type="entry name" value="Resolvase-like_N_sf"/>
</dbReference>
<dbReference type="Pfam" id="PF00239">
    <property type="entry name" value="Resolvase"/>
    <property type="match status" value="1"/>
</dbReference>